<protein>
    <recommendedName>
        <fullName evidence="5">Ig-like domain-containing protein</fullName>
    </recommendedName>
</protein>
<feature type="compositionally biased region" description="Pro residues" evidence="1">
    <location>
        <begin position="375"/>
        <end position="385"/>
    </location>
</feature>
<name>A0ABW1CZV9_9ACTN</name>
<evidence type="ECO:0000313" key="4">
    <source>
        <dbReference type="Proteomes" id="UP001596058"/>
    </source>
</evidence>
<keyword evidence="4" id="KW-1185">Reference proteome</keyword>
<organism evidence="3 4">
    <name type="scientific">Nonomuraea insulae</name>
    <dbReference type="NCBI Taxonomy" id="1616787"/>
    <lineage>
        <taxon>Bacteria</taxon>
        <taxon>Bacillati</taxon>
        <taxon>Actinomycetota</taxon>
        <taxon>Actinomycetes</taxon>
        <taxon>Streptosporangiales</taxon>
        <taxon>Streptosporangiaceae</taxon>
        <taxon>Nonomuraea</taxon>
    </lineage>
</organism>
<keyword evidence="2" id="KW-0732">Signal</keyword>
<feature type="signal peptide" evidence="2">
    <location>
        <begin position="1"/>
        <end position="34"/>
    </location>
</feature>
<feature type="compositionally biased region" description="Low complexity" evidence="1">
    <location>
        <begin position="37"/>
        <end position="46"/>
    </location>
</feature>
<gene>
    <name evidence="3" type="ORF">ACFPZ3_42180</name>
</gene>
<dbReference type="Proteomes" id="UP001596058">
    <property type="component" value="Unassembled WGS sequence"/>
</dbReference>
<feature type="chain" id="PRO_5046557324" description="Ig-like domain-containing protein" evidence="2">
    <location>
        <begin position="35"/>
        <end position="395"/>
    </location>
</feature>
<evidence type="ECO:0008006" key="5">
    <source>
        <dbReference type="Google" id="ProtNLM"/>
    </source>
</evidence>
<evidence type="ECO:0000256" key="1">
    <source>
        <dbReference type="SAM" id="MobiDB-lite"/>
    </source>
</evidence>
<comment type="caution">
    <text evidence="3">The sequence shown here is derived from an EMBL/GenBank/DDBJ whole genome shotgun (WGS) entry which is preliminary data.</text>
</comment>
<reference evidence="4" key="1">
    <citation type="journal article" date="2019" name="Int. J. Syst. Evol. Microbiol.">
        <title>The Global Catalogue of Microorganisms (GCM) 10K type strain sequencing project: providing services to taxonomists for standard genome sequencing and annotation.</title>
        <authorList>
            <consortium name="The Broad Institute Genomics Platform"/>
            <consortium name="The Broad Institute Genome Sequencing Center for Infectious Disease"/>
            <person name="Wu L."/>
            <person name="Ma J."/>
        </authorList>
    </citation>
    <scope>NUCLEOTIDE SEQUENCE [LARGE SCALE GENOMIC DNA]</scope>
    <source>
        <strain evidence="4">CCUG 53903</strain>
    </source>
</reference>
<dbReference type="InterPro" id="IPR006311">
    <property type="entry name" value="TAT_signal"/>
</dbReference>
<feature type="region of interest" description="Disordered" evidence="1">
    <location>
        <begin position="370"/>
        <end position="395"/>
    </location>
</feature>
<accession>A0ABW1CZV9</accession>
<evidence type="ECO:0000313" key="3">
    <source>
        <dbReference type="EMBL" id="MFC5830505.1"/>
    </source>
</evidence>
<feature type="region of interest" description="Disordered" evidence="1">
    <location>
        <begin position="37"/>
        <end position="59"/>
    </location>
</feature>
<dbReference type="PROSITE" id="PS51318">
    <property type="entry name" value="TAT"/>
    <property type="match status" value="1"/>
</dbReference>
<sequence length="395" mass="41232">MMSVGLARRAAAFGASAAVLAAMAAGLVAGPAQAATSTKAAKPASGPKVSVTAPKASPGDYEGSCPVKVNFSAKIKVPVKGKTELAYRWLHGDGSKSKVKVVKLKGKGTKTVTVKQAVTFKDEVKGWEAVQVLSPKKVTSKKGYFAVSCQEPLKDVRTQLDPTITARVWASPSSYTGPCTYGDKIDFVGLIKADRPTWVRYQWVLNGDVVDRGKVKVRDTRKVGFGISPRHSQRGWAQLEILGSDGTSSNRASYKVWCRDGKPQHPKPEHPKPDARVSASASVKTTSDCSVTSSGQITSTGAGRVSYTWSLNGSVVDSGYTYFTREGGTHFVSGISSALSGDAAKGGTVRFSVTGPNNGDTVTSSYAACKAPAPATEPTPSPSPSPATTTSAPAA</sequence>
<dbReference type="EMBL" id="JBHSPA010000055">
    <property type="protein sequence ID" value="MFC5830505.1"/>
    <property type="molecule type" value="Genomic_DNA"/>
</dbReference>
<proteinExistence type="predicted"/>
<feature type="compositionally biased region" description="Low complexity" evidence="1">
    <location>
        <begin position="386"/>
        <end position="395"/>
    </location>
</feature>
<evidence type="ECO:0000256" key="2">
    <source>
        <dbReference type="SAM" id="SignalP"/>
    </source>
</evidence>
<dbReference type="RefSeq" id="WP_379519987.1">
    <property type="nucleotide sequence ID" value="NZ_JBHSPA010000055.1"/>
</dbReference>